<gene>
    <name evidence="1" type="ORF">KMZ93_19720</name>
</gene>
<dbReference type="Proteomes" id="UP000676951">
    <property type="component" value="Chromosome"/>
</dbReference>
<evidence type="ECO:0000313" key="2">
    <source>
        <dbReference type="Proteomes" id="UP000676951"/>
    </source>
</evidence>
<reference evidence="1 2" key="1">
    <citation type="submission" date="2021-06" db="EMBL/GenBank/DDBJ databases">
        <title>Bradyrhizobium sp. S2-11-4 Genome sequencing.</title>
        <authorList>
            <person name="Jin L."/>
        </authorList>
    </citation>
    <scope>NUCLEOTIDE SEQUENCE [LARGE SCALE GENOMIC DNA]</scope>
    <source>
        <strain evidence="1 2">S2-11-4</strain>
    </source>
</reference>
<dbReference type="EMBL" id="CP076136">
    <property type="protein sequence ID" value="QWG22190.1"/>
    <property type="molecule type" value="Genomic_DNA"/>
</dbReference>
<accession>A0A975NWC9</accession>
<evidence type="ECO:0000313" key="1">
    <source>
        <dbReference type="EMBL" id="QWG22190.1"/>
    </source>
</evidence>
<dbReference type="RefSeq" id="WP_215602959.1">
    <property type="nucleotide sequence ID" value="NZ_CP076136.1"/>
</dbReference>
<dbReference type="AlphaFoldDB" id="A0A975NWC9"/>
<proteinExistence type="predicted"/>
<organism evidence="1 2">
    <name type="scientific">Bradyrhizobium sediminis</name>
    <dbReference type="NCBI Taxonomy" id="2840469"/>
    <lineage>
        <taxon>Bacteria</taxon>
        <taxon>Pseudomonadati</taxon>
        <taxon>Pseudomonadota</taxon>
        <taxon>Alphaproteobacteria</taxon>
        <taxon>Hyphomicrobiales</taxon>
        <taxon>Nitrobacteraceae</taxon>
        <taxon>Bradyrhizobium</taxon>
    </lineage>
</organism>
<name>A0A975NWC9_9BRAD</name>
<protein>
    <submittedName>
        <fullName evidence="1">Uncharacterized protein</fullName>
    </submittedName>
</protein>
<keyword evidence="2" id="KW-1185">Reference proteome</keyword>
<sequence length="92" mass="10656">MLIAIAYPVAPCSARCLRNKDWLLASYGVWPVTMKIFLRKMLPFWAKADVRHEFRFFVMLQDAADTVLGCIHENPRLQWGSCQDGRRCHTSV</sequence>